<accession>A0A3D8Y9G3</accession>
<dbReference type="OrthoDB" id="1422031at2"/>
<organism evidence="3 4">
    <name type="scientific">Dyadobacter luteus</name>
    <dbReference type="NCBI Taxonomy" id="2259619"/>
    <lineage>
        <taxon>Bacteria</taxon>
        <taxon>Pseudomonadati</taxon>
        <taxon>Bacteroidota</taxon>
        <taxon>Cytophagia</taxon>
        <taxon>Cytophagales</taxon>
        <taxon>Spirosomataceae</taxon>
        <taxon>Dyadobacter</taxon>
    </lineage>
</organism>
<feature type="domain" description="Copper-binding protein MbnP-like" evidence="2">
    <location>
        <begin position="39"/>
        <end position="251"/>
    </location>
</feature>
<dbReference type="AlphaFoldDB" id="A0A3D8Y9G3"/>
<evidence type="ECO:0000313" key="3">
    <source>
        <dbReference type="EMBL" id="REA60125.1"/>
    </source>
</evidence>
<dbReference type="EMBL" id="QNUL01000012">
    <property type="protein sequence ID" value="REA60125.1"/>
    <property type="molecule type" value="Genomic_DNA"/>
</dbReference>
<reference evidence="3 4" key="1">
    <citation type="submission" date="2018-07" db="EMBL/GenBank/DDBJ databases">
        <title>Dyadobacter roseus sp. nov., isolated from rose rhizosphere soil.</title>
        <authorList>
            <person name="Chen L."/>
        </authorList>
    </citation>
    <scope>NUCLEOTIDE SEQUENCE [LARGE SCALE GENOMIC DNA]</scope>
    <source>
        <strain evidence="3 4">RS19</strain>
    </source>
</reference>
<feature type="signal peptide" evidence="1">
    <location>
        <begin position="1"/>
        <end position="26"/>
    </location>
</feature>
<name>A0A3D8Y9G3_9BACT</name>
<dbReference type="Pfam" id="PF20243">
    <property type="entry name" value="MbnP"/>
    <property type="match status" value="1"/>
</dbReference>
<keyword evidence="1" id="KW-0732">Signal</keyword>
<feature type="chain" id="PRO_5017769390" description="Copper-binding protein MbnP-like domain-containing protein" evidence="1">
    <location>
        <begin position="27"/>
        <end position="275"/>
    </location>
</feature>
<evidence type="ECO:0000256" key="1">
    <source>
        <dbReference type="SAM" id="SignalP"/>
    </source>
</evidence>
<evidence type="ECO:0000259" key="2">
    <source>
        <dbReference type="Pfam" id="PF20243"/>
    </source>
</evidence>
<comment type="caution">
    <text evidence="3">The sequence shown here is derived from an EMBL/GenBank/DDBJ whole genome shotgun (WGS) entry which is preliminary data.</text>
</comment>
<dbReference type="RefSeq" id="WP_115831870.1">
    <property type="nucleotide sequence ID" value="NZ_QNUL01000012.1"/>
</dbReference>
<sequence>MKSIHQYLVLAFTVCAVTLFSYSSGAASSSAETFVATGGKIRIEFDNVVGNRNLVLNSVTYKNASNEDFVITKFNYFISNVKFKKADGSVYIVPQDSSYFLIKEDTKASQHITLNNVPLGDYVAAEFMVGVDSARNTAPIEKRFGVLDPSGSMMDDGMYWAWNSGYIFTKLEGSSSKGNPVNGKFYYHIGLFGGYNQRTVNNTRVVKVAFGSVKASVTTTSGPEVHLLVDVLKVFDGPGTNVSIADYNSIMAGQPAKSQQVADNYVNMFTLGHIH</sequence>
<protein>
    <recommendedName>
        <fullName evidence="2">Copper-binding protein MbnP-like domain-containing protein</fullName>
    </recommendedName>
</protein>
<evidence type="ECO:0000313" key="4">
    <source>
        <dbReference type="Proteomes" id="UP000256373"/>
    </source>
</evidence>
<dbReference type="Proteomes" id="UP000256373">
    <property type="component" value="Unassembled WGS sequence"/>
</dbReference>
<dbReference type="InterPro" id="IPR046863">
    <property type="entry name" value="MbnP-like_dom"/>
</dbReference>
<gene>
    <name evidence="3" type="ORF">DSL64_15730</name>
</gene>
<proteinExistence type="predicted"/>
<keyword evidence="4" id="KW-1185">Reference proteome</keyword>